<dbReference type="EMBL" id="OV170228">
    <property type="protein sequence ID" value="CAH0729119.1"/>
    <property type="molecule type" value="Genomic_DNA"/>
</dbReference>
<evidence type="ECO:0000313" key="8">
    <source>
        <dbReference type="EMBL" id="CAH0729119.1"/>
    </source>
</evidence>
<evidence type="ECO:0000256" key="2">
    <source>
        <dbReference type="ARBA" id="ARBA00022723"/>
    </source>
</evidence>
<dbReference type="NCBIfam" id="NF001159">
    <property type="entry name" value="PRK00150.1-3"/>
    <property type="match status" value="1"/>
</dbReference>
<proteinExistence type="inferred from homology"/>
<dbReference type="EC" id="3.5.1.88" evidence="7"/>
<sequence>MGLIRKTINWYARLAPSRGRSKPPYEHVVQIGDPTLRKISEPVPVEKIKSIEVQNVIQKLKYVLHKYGSVGMSAPQVGVNIRIFVIRQTPKQIASIPAEIIKHKDISVIPLTVFINPTLKVVDYQKFIHPEGCESVRSFSADVARYKEVQVTGYDSKGEEILKVFRGWAARIAQHEMDHLDGKLYTDVMDRKSLQCTCWEEVNLSKGKVVIPFTPD</sequence>
<evidence type="ECO:0000313" key="9">
    <source>
        <dbReference type="Proteomes" id="UP000838878"/>
    </source>
</evidence>
<dbReference type="PANTHER" id="PTHR10458:SF2">
    <property type="entry name" value="PEPTIDE DEFORMYLASE, MITOCHONDRIAL"/>
    <property type="match status" value="1"/>
</dbReference>
<keyword evidence="2 7" id="KW-0479">Metal-binding</keyword>
<dbReference type="Pfam" id="PF01327">
    <property type="entry name" value="Pep_deformylase"/>
    <property type="match status" value="1"/>
</dbReference>
<dbReference type="SUPFAM" id="SSF56420">
    <property type="entry name" value="Peptide deformylase"/>
    <property type="match status" value="1"/>
</dbReference>
<comment type="function">
    <text evidence="5 7">Removes the formyl group from the N-terminal Met of newly synthesized proteins.</text>
</comment>
<evidence type="ECO:0000256" key="6">
    <source>
        <dbReference type="ARBA" id="ARBA00048875"/>
    </source>
</evidence>
<protein>
    <recommendedName>
        <fullName evidence="7">Peptide deformylase</fullName>
        <ecNumber evidence="7">3.5.1.88</ecNumber>
    </recommendedName>
</protein>
<comment type="catalytic activity">
    <reaction evidence="6 7">
        <text>N-terminal N-formyl-L-methionyl-[peptide] + H2O = N-terminal L-methionyl-[peptide] + formate</text>
        <dbReference type="Rhea" id="RHEA:24420"/>
        <dbReference type="Rhea" id="RHEA-COMP:10639"/>
        <dbReference type="Rhea" id="RHEA-COMP:10640"/>
        <dbReference type="ChEBI" id="CHEBI:15377"/>
        <dbReference type="ChEBI" id="CHEBI:15740"/>
        <dbReference type="ChEBI" id="CHEBI:49298"/>
        <dbReference type="ChEBI" id="CHEBI:64731"/>
        <dbReference type="EC" id="3.5.1.88"/>
    </reaction>
</comment>
<dbReference type="GO" id="GO:0006412">
    <property type="term" value="P:translation"/>
    <property type="evidence" value="ECO:0007669"/>
    <property type="project" value="UniProtKB-KW"/>
</dbReference>
<dbReference type="PANTHER" id="PTHR10458">
    <property type="entry name" value="PEPTIDE DEFORMYLASE"/>
    <property type="match status" value="1"/>
</dbReference>
<feature type="non-terminal residue" evidence="8">
    <location>
        <position position="216"/>
    </location>
</feature>
<dbReference type="Proteomes" id="UP000838878">
    <property type="component" value="Chromosome 8"/>
</dbReference>
<reference evidence="8" key="1">
    <citation type="submission" date="2021-12" db="EMBL/GenBank/DDBJ databases">
        <authorList>
            <person name="Martin H S."/>
        </authorList>
    </citation>
    <scope>NUCLEOTIDE SEQUENCE</scope>
</reference>
<dbReference type="GO" id="GO:0046872">
    <property type="term" value="F:metal ion binding"/>
    <property type="evidence" value="ECO:0007669"/>
    <property type="project" value="UniProtKB-KW"/>
</dbReference>
<name>A0A8J9YFP3_9NEOP</name>
<dbReference type="FunFam" id="3.90.45.10:FF:000003">
    <property type="entry name" value="Peptide deformylase"/>
    <property type="match status" value="1"/>
</dbReference>
<evidence type="ECO:0000256" key="4">
    <source>
        <dbReference type="ARBA" id="ARBA00022917"/>
    </source>
</evidence>
<dbReference type="InterPro" id="IPR036821">
    <property type="entry name" value="Peptide_deformylase_sf"/>
</dbReference>
<gene>
    <name evidence="8" type="ORF">BINO364_LOCUS14266</name>
</gene>
<keyword evidence="9" id="KW-1185">Reference proteome</keyword>
<organism evidence="8 9">
    <name type="scientific">Brenthis ino</name>
    <name type="common">lesser marbled fritillary</name>
    <dbReference type="NCBI Taxonomy" id="405034"/>
    <lineage>
        <taxon>Eukaryota</taxon>
        <taxon>Metazoa</taxon>
        <taxon>Ecdysozoa</taxon>
        <taxon>Arthropoda</taxon>
        <taxon>Hexapoda</taxon>
        <taxon>Insecta</taxon>
        <taxon>Pterygota</taxon>
        <taxon>Neoptera</taxon>
        <taxon>Endopterygota</taxon>
        <taxon>Lepidoptera</taxon>
        <taxon>Glossata</taxon>
        <taxon>Ditrysia</taxon>
        <taxon>Papilionoidea</taxon>
        <taxon>Nymphalidae</taxon>
        <taxon>Heliconiinae</taxon>
        <taxon>Argynnini</taxon>
        <taxon>Brenthis</taxon>
    </lineage>
</organism>
<dbReference type="GO" id="GO:0042586">
    <property type="term" value="F:peptide deformylase activity"/>
    <property type="evidence" value="ECO:0007669"/>
    <property type="project" value="UniProtKB-EC"/>
</dbReference>
<dbReference type="PRINTS" id="PR01576">
    <property type="entry name" value="PDEFORMYLASE"/>
</dbReference>
<keyword evidence="3 7" id="KW-0378">Hydrolase</keyword>
<comment type="similarity">
    <text evidence="1 7">Belongs to the polypeptide deformylase family.</text>
</comment>
<keyword evidence="4 7" id="KW-0648">Protein biosynthesis</keyword>
<evidence type="ECO:0000256" key="5">
    <source>
        <dbReference type="ARBA" id="ARBA00037114"/>
    </source>
</evidence>
<dbReference type="InterPro" id="IPR023635">
    <property type="entry name" value="Peptide_deformylase"/>
</dbReference>
<evidence type="ECO:0000256" key="7">
    <source>
        <dbReference type="RuleBase" id="RU362111"/>
    </source>
</evidence>
<dbReference type="Gene3D" id="3.90.45.10">
    <property type="entry name" value="Peptide deformylase"/>
    <property type="match status" value="1"/>
</dbReference>
<dbReference type="AlphaFoldDB" id="A0A8J9YFP3"/>
<evidence type="ECO:0000256" key="1">
    <source>
        <dbReference type="ARBA" id="ARBA00010759"/>
    </source>
</evidence>
<dbReference type="PIRSF" id="PIRSF004749">
    <property type="entry name" value="Pep_def"/>
    <property type="match status" value="1"/>
</dbReference>
<dbReference type="OrthoDB" id="276063at2759"/>
<dbReference type="CDD" id="cd00487">
    <property type="entry name" value="Pep_deformylase"/>
    <property type="match status" value="1"/>
</dbReference>
<dbReference type="GO" id="GO:0005739">
    <property type="term" value="C:mitochondrion"/>
    <property type="evidence" value="ECO:0007669"/>
    <property type="project" value="UniProtKB-ARBA"/>
</dbReference>
<evidence type="ECO:0000256" key="3">
    <source>
        <dbReference type="ARBA" id="ARBA00022801"/>
    </source>
</evidence>
<accession>A0A8J9YFP3</accession>
<dbReference type="HAMAP" id="MF_00163">
    <property type="entry name" value="Pep_deformylase"/>
    <property type="match status" value="1"/>
</dbReference>